<comment type="caution">
    <text evidence="1">The sequence shown here is derived from an EMBL/GenBank/DDBJ whole genome shotgun (WGS) entry which is preliminary data.</text>
</comment>
<accession>A0A4Y8M628</accession>
<dbReference type="UniPathway" id="UPA00148">
    <property type="reaction ID" value="UER00236"/>
</dbReference>
<dbReference type="Pfam" id="PF02283">
    <property type="entry name" value="CobU"/>
    <property type="match status" value="1"/>
</dbReference>
<dbReference type="OrthoDB" id="2639509at2"/>
<dbReference type="GO" id="GO:0043752">
    <property type="term" value="F:adenosylcobinamide kinase activity"/>
    <property type="evidence" value="ECO:0007669"/>
    <property type="project" value="InterPro"/>
</dbReference>
<dbReference type="InterPro" id="IPR003203">
    <property type="entry name" value="CobU/CobP"/>
</dbReference>
<sequence length="200" mass="22748">MLWLIIGGIGSGKTAFAEELALTVGREGIRLFCPPFPDNDNTTTQRYEETNADFPWEYSAADETLAHKLNAINLESNFYRADRRVIVVDSLSGWLRSVFNRIEPDYPDAQARIDAEWQEVLTAIVAFQGKIIVVTEDVAAGLFLGSRERDFLYKLAAANRRLVETSKVLYRITSGIAAEVKGYRLKRRHLTNENIYTDRR</sequence>
<dbReference type="EMBL" id="SOMN01000007">
    <property type="protein sequence ID" value="TFE28087.1"/>
    <property type="molecule type" value="Genomic_DNA"/>
</dbReference>
<dbReference type="RefSeq" id="WP_135151597.1">
    <property type="nucleotide sequence ID" value="NZ_SOMN01000007.1"/>
</dbReference>
<reference evidence="1 2" key="1">
    <citation type="submission" date="2019-03" db="EMBL/GenBank/DDBJ databases">
        <title>Cohnella endophytica sp. nov., a novel endophytic bacterium isolated from bark of Sonneratia apetala.</title>
        <authorList>
            <person name="Tuo L."/>
        </authorList>
    </citation>
    <scope>NUCLEOTIDE SEQUENCE [LARGE SCALE GENOMIC DNA]</scope>
    <source>
        <strain evidence="1 2">CCTCC AB 208254</strain>
    </source>
</reference>
<dbReference type="Proteomes" id="UP000297900">
    <property type="component" value="Unassembled WGS sequence"/>
</dbReference>
<dbReference type="Gene3D" id="3.40.50.300">
    <property type="entry name" value="P-loop containing nucleotide triphosphate hydrolases"/>
    <property type="match status" value="1"/>
</dbReference>
<dbReference type="GO" id="GO:0009236">
    <property type="term" value="P:cobalamin biosynthetic process"/>
    <property type="evidence" value="ECO:0007669"/>
    <property type="project" value="UniProtKB-UniPathway"/>
</dbReference>
<dbReference type="AlphaFoldDB" id="A0A4Y8M628"/>
<gene>
    <name evidence="1" type="ORF">E2980_07645</name>
</gene>
<organism evidence="1 2">
    <name type="scientific">Cohnella luojiensis</name>
    <dbReference type="NCBI Taxonomy" id="652876"/>
    <lineage>
        <taxon>Bacteria</taxon>
        <taxon>Bacillati</taxon>
        <taxon>Bacillota</taxon>
        <taxon>Bacilli</taxon>
        <taxon>Bacillales</taxon>
        <taxon>Paenibacillaceae</taxon>
        <taxon>Cohnella</taxon>
    </lineage>
</organism>
<evidence type="ECO:0000313" key="1">
    <source>
        <dbReference type="EMBL" id="TFE28087.1"/>
    </source>
</evidence>
<keyword evidence="2" id="KW-1185">Reference proteome</keyword>
<dbReference type="InterPro" id="IPR027417">
    <property type="entry name" value="P-loop_NTPase"/>
</dbReference>
<evidence type="ECO:0000313" key="2">
    <source>
        <dbReference type="Proteomes" id="UP000297900"/>
    </source>
</evidence>
<proteinExistence type="predicted"/>
<dbReference type="GO" id="GO:0000166">
    <property type="term" value="F:nucleotide binding"/>
    <property type="evidence" value="ECO:0007669"/>
    <property type="project" value="InterPro"/>
</dbReference>
<protein>
    <submittedName>
        <fullName evidence="1">Uncharacterized protein</fullName>
    </submittedName>
</protein>
<dbReference type="SUPFAM" id="SSF52540">
    <property type="entry name" value="P-loop containing nucleoside triphosphate hydrolases"/>
    <property type="match status" value="1"/>
</dbReference>
<name>A0A4Y8M628_9BACL</name>